<organism evidence="15 16">
    <name type="scientific">Heterostelium pallidum (strain ATCC 26659 / Pp 5 / PN500)</name>
    <name type="common">Cellular slime mold</name>
    <name type="synonym">Polysphondylium pallidum</name>
    <dbReference type="NCBI Taxonomy" id="670386"/>
    <lineage>
        <taxon>Eukaryota</taxon>
        <taxon>Amoebozoa</taxon>
        <taxon>Evosea</taxon>
        <taxon>Eumycetozoa</taxon>
        <taxon>Dictyostelia</taxon>
        <taxon>Acytosteliales</taxon>
        <taxon>Acytosteliaceae</taxon>
        <taxon>Heterostelium</taxon>
    </lineage>
</organism>
<dbReference type="Pfam" id="PF02141">
    <property type="entry name" value="DENN"/>
    <property type="match status" value="1"/>
</dbReference>
<feature type="region of interest" description="Disordered" evidence="13">
    <location>
        <begin position="496"/>
        <end position="516"/>
    </location>
</feature>
<dbReference type="PROSITE" id="PS50294">
    <property type="entry name" value="WD_REPEATS_REGION"/>
    <property type="match status" value="5"/>
</dbReference>
<dbReference type="PROSITE" id="PS50082">
    <property type="entry name" value="WD_REPEATS_2"/>
    <property type="match status" value="8"/>
</dbReference>
<dbReference type="InParanoid" id="D3BD63"/>
<dbReference type="PRINTS" id="PR01271">
    <property type="entry name" value="HISDACETLASE"/>
</dbReference>
<dbReference type="PROSITE" id="PS00678">
    <property type="entry name" value="WD_REPEATS_1"/>
    <property type="match status" value="5"/>
</dbReference>
<dbReference type="InterPro" id="IPR003084">
    <property type="entry name" value="HDAC_I/II"/>
</dbReference>
<proteinExistence type="inferred from homology"/>
<dbReference type="InterPro" id="IPR036322">
    <property type="entry name" value="WD40_repeat_dom_sf"/>
</dbReference>
<feature type="repeat" description="WD" evidence="12">
    <location>
        <begin position="1579"/>
        <end position="1618"/>
    </location>
</feature>
<dbReference type="SMART" id="SM00801">
    <property type="entry name" value="dDENN"/>
    <property type="match status" value="1"/>
</dbReference>
<evidence type="ECO:0000256" key="1">
    <source>
        <dbReference type="ARBA" id="ARBA00004123"/>
    </source>
</evidence>
<feature type="domain" description="UDENN" evidence="14">
    <location>
        <begin position="535"/>
        <end position="954"/>
    </location>
</feature>
<evidence type="ECO:0000256" key="5">
    <source>
        <dbReference type="ARBA" id="ARBA00022737"/>
    </source>
</evidence>
<evidence type="ECO:0000259" key="14">
    <source>
        <dbReference type="PROSITE" id="PS50211"/>
    </source>
</evidence>
<feature type="compositionally biased region" description="Basic and acidic residues" evidence="13">
    <location>
        <begin position="396"/>
        <end position="408"/>
    </location>
</feature>
<evidence type="ECO:0000256" key="9">
    <source>
        <dbReference type="ARBA" id="ARBA00023163"/>
    </source>
</evidence>
<evidence type="ECO:0000256" key="13">
    <source>
        <dbReference type="SAM" id="MobiDB-lite"/>
    </source>
</evidence>
<dbReference type="InterPro" id="IPR037138">
    <property type="entry name" value="His_deacetylse_dom_sf"/>
</dbReference>
<evidence type="ECO:0000313" key="16">
    <source>
        <dbReference type="Proteomes" id="UP000001396"/>
    </source>
</evidence>
<dbReference type="Proteomes" id="UP000001396">
    <property type="component" value="Unassembled WGS sequence"/>
</dbReference>
<feature type="repeat" description="WD" evidence="12">
    <location>
        <begin position="1619"/>
        <end position="1662"/>
    </location>
</feature>
<keyword evidence="4 12" id="KW-0853">WD repeat</keyword>
<feature type="compositionally biased region" description="Low complexity" evidence="13">
    <location>
        <begin position="1903"/>
        <end position="1925"/>
    </location>
</feature>
<dbReference type="GO" id="GO:0031507">
    <property type="term" value="P:heterochromatin formation"/>
    <property type="evidence" value="ECO:0007669"/>
    <property type="project" value="TreeGrafter"/>
</dbReference>
<feature type="repeat" description="WD" evidence="12">
    <location>
        <begin position="1536"/>
        <end position="1567"/>
    </location>
</feature>
<dbReference type="PRINTS" id="PR01270">
    <property type="entry name" value="HDASUPER"/>
</dbReference>
<feature type="compositionally biased region" description="Low complexity" evidence="13">
    <location>
        <begin position="1956"/>
        <end position="1967"/>
    </location>
</feature>
<feature type="compositionally biased region" description="Low complexity" evidence="13">
    <location>
        <begin position="1980"/>
        <end position="2007"/>
    </location>
</feature>
<feature type="compositionally biased region" description="Basic and acidic residues" evidence="13">
    <location>
        <begin position="2059"/>
        <end position="2068"/>
    </location>
</feature>
<feature type="compositionally biased region" description="Low complexity" evidence="13">
    <location>
        <begin position="1093"/>
        <end position="1129"/>
    </location>
</feature>
<keyword evidence="7" id="KW-0156">Chromatin regulator</keyword>
<feature type="repeat" description="WD" evidence="12">
    <location>
        <begin position="1746"/>
        <end position="1785"/>
    </location>
</feature>
<evidence type="ECO:0000256" key="11">
    <source>
        <dbReference type="ARBA" id="ARBA00061569"/>
    </source>
</evidence>
<dbReference type="Gene3D" id="3.30.450.200">
    <property type="match status" value="1"/>
</dbReference>
<dbReference type="CDD" id="cd00200">
    <property type="entry name" value="WD40"/>
    <property type="match status" value="1"/>
</dbReference>
<dbReference type="InterPro" id="IPR001194">
    <property type="entry name" value="cDENN_dom"/>
</dbReference>
<feature type="region of interest" description="Disordered" evidence="13">
    <location>
        <begin position="1078"/>
        <end position="1129"/>
    </location>
</feature>
<evidence type="ECO:0000256" key="6">
    <source>
        <dbReference type="ARBA" id="ARBA00022801"/>
    </source>
</evidence>
<evidence type="ECO:0000313" key="15">
    <source>
        <dbReference type="EMBL" id="EFA80855.1"/>
    </source>
</evidence>
<dbReference type="STRING" id="670386.D3BD63"/>
<dbReference type="Pfam" id="PF00850">
    <property type="entry name" value="Hist_deacetyl"/>
    <property type="match status" value="1"/>
</dbReference>
<feature type="repeat" description="WD" evidence="12">
    <location>
        <begin position="1663"/>
        <end position="1703"/>
    </location>
</feature>
<dbReference type="EMBL" id="ADBJ01000028">
    <property type="protein sequence ID" value="EFA80855.1"/>
    <property type="molecule type" value="Genomic_DNA"/>
</dbReference>
<dbReference type="GO" id="GO:0000118">
    <property type="term" value="C:histone deacetylase complex"/>
    <property type="evidence" value="ECO:0007669"/>
    <property type="project" value="UniProtKB-ARBA"/>
</dbReference>
<evidence type="ECO:0000256" key="3">
    <source>
        <dbReference type="ARBA" id="ARBA00022491"/>
    </source>
</evidence>
<dbReference type="Pfam" id="PF00400">
    <property type="entry name" value="WD40"/>
    <property type="match status" value="8"/>
</dbReference>
<dbReference type="SMART" id="SM00320">
    <property type="entry name" value="WD40"/>
    <property type="match status" value="8"/>
</dbReference>
<keyword evidence="10" id="KW-0539">Nucleus</keyword>
<dbReference type="InterPro" id="IPR005113">
    <property type="entry name" value="uDENN_dom"/>
</dbReference>
<comment type="subcellular location">
    <subcellularLocation>
        <location evidence="1">Nucleus</location>
    </subcellularLocation>
</comment>
<dbReference type="PROSITE" id="PS50211">
    <property type="entry name" value="DENN"/>
    <property type="match status" value="1"/>
</dbReference>
<feature type="region of interest" description="Disordered" evidence="13">
    <location>
        <begin position="1876"/>
        <end position="1925"/>
    </location>
</feature>
<feature type="compositionally biased region" description="Low complexity" evidence="13">
    <location>
        <begin position="2023"/>
        <end position="2044"/>
    </location>
</feature>
<dbReference type="InterPro" id="IPR023801">
    <property type="entry name" value="His_deacetylse_dom"/>
</dbReference>
<dbReference type="InterPro" id="IPR000286">
    <property type="entry name" value="HDACs"/>
</dbReference>
<feature type="compositionally biased region" description="Acidic residues" evidence="13">
    <location>
        <begin position="385"/>
        <end position="395"/>
    </location>
</feature>
<dbReference type="SUPFAM" id="SSF50978">
    <property type="entry name" value="WD40 repeat-like"/>
    <property type="match status" value="1"/>
</dbReference>
<keyword evidence="3" id="KW-0678">Repressor</keyword>
<reference evidence="15 16" key="1">
    <citation type="journal article" date="2011" name="Genome Res.">
        <title>Phylogeny-wide analysis of social amoeba genomes highlights ancient origins for complex intercellular communication.</title>
        <authorList>
            <person name="Heidel A.J."/>
            <person name="Lawal H.M."/>
            <person name="Felder M."/>
            <person name="Schilde C."/>
            <person name="Helps N.R."/>
            <person name="Tunggal B."/>
            <person name="Rivero F."/>
            <person name="John U."/>
            <person name="Schleicher M."/>
            <person name="Eichinger L."/>
            <person name="Platzer M."/>
            <person name="Noegel A.A."/>
            <person name="Schaap P."/>
            <person name="Gloeckner G."/>
        </authorList>
    </citation>
    <scope>NUCLEOTIDE SEQUENCE [LARGE SCALE GENOMIC DNA]</scope>
    <source>
        <strain evidence="16">ATCC 26659 / Pp 5 / PN500</strain>
    </source>
</reference>
<dbReference type="InterPro" id="IPR015943">
    <property type="entry name" value="WD40/YVTN_repeat-like_dom_sf"/>
</dbReference>
<dbReference type="InterPro" id="IPR020472">
    <property type="entry name" value="WD40_PAC1"/>
</dbReference>
<dbReference type="GeneID" id="31361926"/>
<dbReference type="FunFam" id="3.40.800.20:FF:000001">
    <property type="entry name" value="Histone deacetylase"/>
    <property type="match status" value="1"/>
</dbReference>
<feature type="region of interest" description="Disordered" evidence="13">
    <location>
        <begin position="373"/>
        <end position="455"/>
    </location>
</feature>
<feature type="region of interest" description="Disordered" evidence="13">
    <location>
        <begin position="2023"/>
        <end position="2068"/>
    </location>
</feature>
<feature type="compositionally biased region" description="Basic residues" evidence="13">
    <location>
        <begin position="1885"/>
        <end position="1897"/>
    </location>
</feature>
<evidence type="ECO:0000256" key="10">
    <source>
        <dbReference type="ARBA" id="ARBA00023242"/>
    </source>
</evidence>
<dbReference type="Gene3D" id="3.40.50.11500">
    <property type="match status" value="1"/>
</dbReference>
<dbReference type="RefSeq" id="XP_020432974.1">
    <property type="nucleotide sequence ID" value="XM_020577300.1"/>
</dbReference>
<comment type="caution">
    <text evidence="15">The sequence shown here is derived from an EMBL/GenBank/DDBJ whole genome shotgun (WGS) entry which is preliminary data.</text>
</comment>
<dbReference type="InterPro" id="IPR019775">
    <property type="entry name" value="WD40_repeat_CS"/>
</dbReference>
<feature type="repeat" description="WD" evidence="12">
    <location>
        <begin position="1786"/>
        <end position="1822"/>
    </location>
</feature>
<dbReference type="InterPro" id="IPR037516">
    <property type="entry name" value="Tripartite_DENN"/>
</dbReference>
<feature type="repeat" description="WD" evidence="12">
    <location>
        <begin position="1704"/>
        <end position="1745"/>
    </location>
</feature>
<accession>D3BD63</accession>
<dbReference type="InterPro" id="IPR023696">
    <property type="entry name" value="Ureohydrolase_dom_sf"/>
</dbReference>
<feature type="repeat" description="WD" evidence="12">
    <location>
        <begin position="1494"/>
        <end position="1535"/>
    </location>
</feature>
<evidence type="ECO:0000256" key="12">
    <source>
        <dbReference type="PROSITE-ProRule" id="PRU00221"/>
    </source>
</evidence>
<dbReference type="Gene3D" id="3.40.800.20">
    <property type="entry name" value="Histone deacetylase domain"/>
    <property type="match status" value="1"/>
</dbReference>
<dbReference type="SMART" id="SM00799">
    <property type="entry name" value="DENN"/>
    <property type="match status" value="1"/>
</dbReference>
<feature type="region of interest" description="Disordered" evidence="13">
    <location>
        <begin position="1030"/>
        <end position="1056"/>
    </location>
</feature>
<dbReference type="Gene3D" id="2.130.10.10">
    <property type="entry name" value="YVTN repeat-like/Quinoprotein amine dehydrogenase"/>
    <property type="match status" value="2"/>
</dbReference>
<dbReference type="OMA" id="MYKKDPN"/>
<dbReference type="FunCoup" id="D3BD63">
    <property type="interactions" value="7"/>
</dbReference>
<comment type="similarity">
    <text evidence="11">Belongs to the histone deacetylase family. HD Type 1 subfamily.</text>
</comment>
<evidence type="ECO:0000256" key="7">
    <source>
        <dbReference type="ARBA" id="ARBA00022853"/>
    </source>
</evidence>
<gene>
    <name evidence="15" type="ORF">PPL_06444</name>
</gene>
<dbReference type="GO" id="GO:0141221">
    <property type="term" value="F:histone deacetylase activity, hydrolytic mechanism"/>
    <property type="evidence" value="ECO:0007669"/>
    <property type="project" value="UniProtKB-EC"/>
</dbReference>
<dbReference type="SUPFAM" id="SSF52768">
    <property type="entry name" value="Arginase/deacetylase"/>
    <property type="match status" value="1"/>
</dbReference>
<evidence type="ECO:0000256" key="2">
    <source>
        <dbReference type="ARBA" id="ARBA00012111"/>
    </source>
</evidence>
<dbReference type="PRINTS" id="PR00320">
    <property type="entry name" value="GPROTEINBRPT"/>
</dbReference>
<feature type="region of interest" description="Disordered" evidence="13">
    <location>
        <begin position="1947"/>
        <end position="2007"/>
    </location>
</feature>
<dbReference type="Pfam" id="PF03456">
    <property type="entry name" value="uDENN"/>
    <property type="match status" value="1"/>
</dbReference>
<dbReference type="InterPro" id="IPR001680">
    <property type="entry name" value="WD40_rpt"/>
</dbReference>
<keyword evidence="9" id="KW-0804">Transcription</keyword>
<name>D3BD63_HETP5</name>
<dbReference type="SMART" id="SM00800">
    <property type="entry name" value="uDENN"/>
    <property type="match status" value="1"/>
</dbReference>
<evidence type="ECO:0000256" key="4">
    <source>
        <dbReference type="ARBA" id="ARBA00022574"/>
    </source>
</evidence>
<keyword evidence="16" id="KW-1185">Reference proteome</keyword>
<dbReference type="PANTHER" id="PTHR10625:SF10">
    <property type="entry name" value="HISTONE DEACETYLASE HDAC1"/>
    <property type="match status" value="1"/>
</dbReference>
<keyword evidence="8" id="KW-0805">Transcription regulation</keyword>
<dbReference type="InterPro" id="IPR043153">
    <property type="entry name" value="DENN_C"/>
</dbReference>
<dbReference type="PANTHER" id="PTHR10625">
    <property type="entry name" value="HISTONE DEACETYLASE HDAC1-RELATED"/>
    <property type="match status" value="1"/>
</dbReference>
<keyword evidence="6" id="KW-0378">Hydrolase</keyword>
<dbReference type="EC" id="3.5.1.98" evidence="2"/>
<dbReference type="InterPro" id="IPR005112">
    <property type="entry name" value="dDENN_dom"/>
</dbReference>
<keyword evidence="5" id="KW-0677">Repeat</keyword>
<evidence type="ECO:0000256" key="8">
    <source>
        <dbReference type="ARBA" id="ARBA00023015"/>
    </source>
</evidence>
<protein>
    <recommendedName>
        <fullName evidence="2">histone deacetylase</fullName>
        <ecNumber evidence="2">3.5.1.98</ecNumber>
    </recommendedName>
</protein>
<sequence length="2068" mass="231884">MSKKKVSYFYDNEVGNHYYGQNHPMKPHRIRMTHNLVLNYGVYKKLQIFRPRKAVENDLTNFHSDDYINFLRLITPDNMNDYSKQLIKYNVRYDCPVFDGMYNFCQISSGGSIGAAIKLNRKDSDISINWAGGLHHAKKSEASGFCYTNDIVLAILELLKHHKRVVYIDIDIHHGDGVEEAFYTTDRVMTVSFHKYGDYFPGTGDVKDLGAGKGKYYALNFPLKDGIDDHSYQSIFKPVMQGVMDSYRPEAIVLQCGADSLTGDRLGGFNLSLRGHAQCVEFMKSFNLPLMILGGGGYTIKNVARCWAYETSILVDQELSDELPYNDYLEYFGPDYRLHITPNNMENQNSKDYLEKLKIQILENLRHLNHAPSIAHHDIPPDAFNDSEDEDDEDPDVRISEAERDRRVQNAAELSDSEEEDGRRNEMNGLEMTSTSKRRSQVSIMASDKEANSTPYKQYTRDRLYSGEDSDCNMEISKMEEIKFSKISTPNNNTISSPLVSPSNSSSNLSMNSSMSSSLGDSNGLNNYYRLIDYYIVCGINRSIVIDQIEKPFQVEILERYPTQNHEQALPPHIWMFCFPNGLYIKDKKEEPSLSTFCLTELDGSRFYAASLVYYQQIPSDHIDYKDKKVLYSPVSICLLSRFPCYYLLRELLCYIYSIPKEHHHRFPFERLISNVVNDLPRMIAGYEFTYVAPPLHSYPLKPFKYGIPSQYMFPQVDVNFGIIFNILGTQNVLKIFSLALLERRLLFISSNQSLLTIACESVSNLLYPFSWPHVYIPILPNILIDFLQAPTPLIVGMYYNDKRPFQMDNNDITIVNLDQQTITIPSTITPPTLPEQQCTILQNRIQEILYPDLSNISIAFPPPTPAHQQLPNLNNDDKIRAVFLEFFLSFFYDVNSYRYLLRKYPKPITSFNTASFLMKHQDTEVVNFLTDLIETSAVTTFLDQTQDNLSFFNYICQLNQFENSQSKLAAAAAATAAATATTGLTSSNSSNSSSSSSENGNSVGSASTYVSFYQTIVTHISKVKTNPDYESVEIPGLDDTNVDNEGKPLQPSYSYTDIPEMSETLYSLRIPYSKQLNNYKPRRPSSLAMKPLNQSTINNNNNGHNDSSNNNSSSNNNGITLSSSPSSFNGDSSFRRGSLLKNIPQSTIILANYSGSNGSNSNGAANANGNEDNEVLREFIDRYTEAIFDDNEEVPINIEQQKLLLDVFAIRKSRTYFVESLAAHFNTKKPLLTFGNWRLFLLVEIIKKVFNECDRSADFKTASTLLNKIKEFYYQNNSNQEPLYNHFINLSLWKNIHFWESSFFDAVQLLRKEKLTSKYNDYHLDNWDNQTPEKQKIMIENEEDILFTSLSSYAYQMIKLKVSPVATSKFIGKMSMLTSLSEEHTQTLVELIDKIHKAHTMEAQTTGSVGPHIALLNNVDSSFNKSDIKYFTASVRRNIEIEKDGAKQIYTKLIESTRNTKVVYPDRHEKHTPKDTLVETVSERKDGYTVLTLKGSKAGISSMAIHNNPKSIITGDLSGHIMIWNYEDGQFQQKLTNHKDNVTCIGIGDSDVFASGSRDRTLRIWNHSNSEWRCVSTLQEHTAEISCLEIKRNVILTGSYDYSVILWDVRTNRKIKAFNGHKQHILSIALGGLGGDSMAVSTSSDTTARIWDLRTMKCLHVLNGHNDWVGKAVLDGDRNLFTASYDGLIKIWDINSGSLKKNLTGHKGNISCLTYNHNNGVLLSAGEDTLIRAWDLKSGQVQKVYKGHKDEVKSLLYEDDLIVSTANDQTIRVWNASTTMCSKVLRGHNDWVRTLAAPKHASLNRFVTAGFDATVKIWEMDAVVVSPPPVVITHSLSASSTFSHTGVTKDSAKLSSKSFITSSTSSGIPIQLSSSGEISISGGGKHKKSSKQHKKKASYDPNLHSNMSSLNLSNPTPTSSSSNIQTINNHISNLVGSNHILPSSSLNSYRDRDTSISSISSNSSSSVGGGGTSRDRDSTSSISSISSTGSNNSHLSSGVGSLTSGGSSANSLLVSSMLLSTSSTSSSSLSSSLSSTPSTAPSPATTPPNGWQVCSPTNRERKAFDSR</sequence>